<dbReference type="InterPro" id="IPR050794">
    <property type="entry name" value="CPA2_transporter"/>
</dbReference>
<dbReference type="Pfam" id="PF00999">
    <property type="entry name" value="Na_H_Exchanger"/>
    <property type="match status" value="1"/>
</dbReference>
<dbReference type="InterPro" id="IPR057290">
    <property type="entry name" value="CHX17_C"/>
</dbReference>
<evidence type="ECO:0000256" key="7">
    <source>
        <dbReference type="ARBA" id="ARBA00023065"/>
    </source>
</evidence>
<feature type="domain" description="Cation/H(+) antiporter C-terminal" evidence="13">
    <location>
        <begin position="664"/>
        <end position="806"/>
    </location>
</feature>
<sequence>MSRRPALEDELWQLELDYPFNENARDLCRVGPTFVDSTESISTQKVLQCVTFPPRGFSLGFFGKVSTPWIYSVPTIESQILIMYLLTQLFHFPLKRLGFPKLASEIFAGLILGSTLLGRYKSYQERLFPLPSQSILGALSTFGYLLFLFLSGVKMDTSMTRKIGRRALVIGVLNHIVPLVTGMITVFALSSSFFQEGVTPLSAPIEVITIAKTSFPVISFLLKDLGLLNSELGRLALSSALISDLFGLTINAISALVVIGAKSTLERAIKDAFLLIAFIIVVIFVFRPLMIWVVKRTPEGRPVKDLYILLIVLAVLLSGIFSDWFEQTVLFGPIIFGLAVPEGPPLGSTLVDKLDPFASGFLLPIFVSLMSLRTNLSAINPSSSFTFANIVLVCVASISKILACLLPMLYCKMPLNDAAAISLIMSTRGVVDLATYSFLRDTKIINQASFAFMVIATAVTAIFVQIMVRRLYDPSRKYAGYQRRNLINSNNKLPILVCIHNQDNTAAILRLLEKSNPTREFPIVANVLHLIELRGRASSVFISHQVQTKAISDVSYSENVILAFQGYERNNYGAVTIQAFTAISPRNLMHEDICTLALDVLASIIILPFHRKWAVDGSVEVEDHGLRTLNCSVLERAPCSVGILVDRGQLRRSNSVRASENVYCVAILFLGGNDDQEALAFAKRMAISGTISLTVIRLISKQDTSSDVDQVIDLDIVGDWKHSRSGWENVKYVEQHVNETTETALLVRSLVDDYDLIITGRRNNTHSPLTAGLEEWSEIPELGVIGDMLASKDLKTRASVLVIQQQQTAL</sequence>
<evidence type="ECO:0000256" key="8">
    <source>
        <dbReference type="ARBA" id="ARBA00023136"/>
    </source>
</evidence>
<evidence type="ECO:0000256" key="2">
    <source>
        <dbReference type="ARBA" id="ARBA00022448"/>
    </source>
</evidence>
<feature type="domain" description="Cation/H+ exchanger transmembrane" evidence="11">
    <location>
        <begin position="84"/>
        <end position="465"/>
    </location>
</feature>
<gene>
    <name evidence="14" type="ORF">HAX54_052640</name>
</gene>
<evidence type="ECO:0000313" key="14">
    <source>
        <dbReference type="EMBL" id="MCD7449484.1"/>
    </source>
</evidence>
<keyword evidence="5" id="KW-0630">Potassium</keyword>
<feature type="transmembrane region" description="Helical" evidence="10">
    <location>
        <begin position="306"/>
        <end position="325"/>
    </location>
</feature>
<comment type="subcellular location">
    <subcellularLocation>
        <location evidence="1">Membrane</location>
        <topology evidence="1">Multi-pass membrane protein</topology>
    </subcellularLocation>
</comment>
<feature type="transmembrane region" description="Helical" evidence="10">
    <location>
        <begin position="167"/>
        <end position="189"/>
    </location>
</feature>
<dbReference type="InterPro" id="IPR006153">
    <property type="entry name" value="Cation/H_exchanger_TM"/>
</dbReference>
<evidence type="ECO:0000259" key="13">
    <source>
        <dbReference type="Pfam" id="PF23259"/>
    </source>
</evidence>
<evidence type="ECO:0000259" key="11">
    <source>
        <dbReference type="Pfam" id="PF00999"/>
    </source>
</evidence>
<dbReference type="InterPro" id="IPR038770">
    <property type="entry name" value="Na+/solute_symporter_sf"/>
</dbReference>
<protein>
    <recommendedName>
        <fullName evidence="16">Cation/H+ exchanger domain-containing protein</fullName>
    </recommendedName>
</protein>
<comment type="similarity">
    <text evidence="9">Belongs to the monovalent cation:proton antiporter 2 (CPA2) transporter (TC 2.A.37) family. CHX (TC 2.A.37.4) subfamily.</text>
</comment>
<evidence type="ECO:0008006" key="16">
    <source>
        <dbReference type="Google" id="ProtNLM"/>
    </source>
</evidence>
<feature type="transmembrane region" description="Helical" evidence="10">
    <location>
        <begin position="272"/>
        <end position="294"/>
    </location>
</feature>
<dbReference type="PANTHER" id="PTHR32468:SF17">
    <property type="entry name" value="CATION_H(+) ANTIPORTER 4"/>
    <property type="match status" value="1"/>
</dbReference>
<dbReference type="EMBL" id="JACEIK010000096">
    <property type="protein sequence ID" value="MCD7449484.1"/>
    <property type="molecule type" value="Genomic_DNA"/>
</dbReference>
<dbReference type="Proteomes" id="UP000823775">
    <property type="component" value="Unassembled WGS sequence"/>
</dbReference>
<evidence type="ECO:0000256" key="1">
    <source>
        <dbReference type="ARBA" id="ARBA00004141"/>
    </source>
</evidence>
<keyword evidence="15" id="KW-1185">Reference proteome</keyword>
<evidence type="ECO:0000259" key="12">
    <source>
        <dbReference type="Pfam" id="PF23256"/>
    </source>
</evidence>
<evidence type="ECO:0000256" key="6">
    <source>
        <dbReference type="ARBA" id="ARBA00022989"/>
    </source>
</evidence>
<feature type="transmembrane region" description="Helical" evidence="10">
    <location>
        <begin position="388"/>
        <end position="410"/>
    </location>
</feature>
<evidence type="ECO:0000313" key="15">
    <source>
        <dbReference type="Proteomes" id="UP000823775"/>
    </source>
</evidence>
<dbReference type="InterPro" id="IPR057291">
    <property type="entry name" value="CHX17_2nd"/>
</dbReference>
<evidence type="ECO:0000256" key="10">
    <source>
        <dbReference type="SAM" id="Phobius"/>
    </source>
</evidence>
<feature type="transmembrane region" description="Helical" evidence="10">
    <location>
        <begin position="357"/>
        <end position="376"/>
    </location>
</feature>
<name>A0ABS8RV35_DATST</name>
<accession>A0ABS8RV35</accession>
<comment type="caution">
    <text evidence="14">The sequence shown here is derived from an EMBL/GenBank/DDBJ whole genome shotgun (WGS) entry which is preliminary data.</text>
</comment>
<proteinExistence type="inferred from homology"/>
<keyword evidence="2" id="KW-0813">Transport</keyword>
<evidence type="ECO:0000256" key="9">
    <source>
        <dbReference type="ARBA" id="ARBA00038341"/>
    </source>
</evidence>
<organism evidence="14 15">
    <name type="scientific">Datura stramonium</name>
    <name type="common">Jimsonweed</name>
    <name type="synonym">Common thornapple</name>
    <dbReference type="NCBI Taxonomy" id="4076"/>
    <lineage>
        <taxon>Eukaryota</taxon>
        <taxon>Viridiplantae</taxon>
        <taxon>Streptophyta</taxon>
        <taxon>Embryophyta</taxon>
        <taxon>Tracheophyta</taxon>
        <taxon>Spermatophyta</taxon>
        <taxon>Magnoliopsida</taxon>
        <taxon>eudicotyledons</taxon>
        <taxon>Gunneridae</taxon>
        <taxon>Pentapetalae</taxon>
        <taxon>asterids</taxon>
        <taxon>lamiids</taxon>
        <taxon>Solanales</taxon>
        <taxon>Solanaceae</taxon>
        <taxon>Solanoideae</taxon>
        <taxon>Datureae</taxon>
        <taxon>Datura</taxon>
    </lineage>
</organism>
<evidence type="ECO:0000256" key="5">
    <source>
        <dbReference type="ARBA" id="ARBA00022958"/>
    </source>
</evidence>
<keyword evidence="8 10" id="KW-0472">Membrane</keyword>
<keyword evidence="3" id="KW-0633">Potassium transport</keyword>
<feature type="transmembrane region" description="Helical" evidence="10">
    <location>
        <begin position="448"/>
        <end position="468"/>
    </location>
</feature>
<evidence type="ECO:0000256" key="4">
    <source>
        <dbReference type="ARBA" id="ARBA00022692"/>
    </source>
</evidence>
<dbReference type="Gene3D" id="1.20.1530.20">
    <property type="match status" value="1"/>
</dbReference>
<feature type="domain" description="Cation/H(+) antiporter central" evidence="12">
    <location>
        <begin position="524"/>
        <end position="648"/>
    </location>
</feature>
<keyword evidence="6 10" id="KW-1133">Transmembrane helix</keyword>
<feature type="transmembrane region" description="Helical" evidence="10">
    <location>
        <begin position="102"/>
        <end position="120"/>
    </location>
</feature>
<feature type="transmembrane region" description="Helical" evidence="10">
    <location>
        <begin position="234"/>
        <end position="260"/>
    </location>
</feature>
<reference evidence="14 15" key="1">
    <citation type="journal article" date="2021" name="BMC Genomics">
        <title>Datura genome reveals duplications of psychoactive alkaloid biosynthetic genes and high mutation rate following tissue culture.</title>
        <authorList>
            <person name="Rajewski A."/>
            <person name="Carter-House D."/>
            <person name="Stajich J."/>
            <person name="Litt A."/>
        </authorList>
    </citation>
    <scope>NUCLEOTIDE SEQUENCE [LARGE SCALE GENOMIC DNA]</scope>
    <source>
        <strain evidence="14">AR-01</strain>
    </source>
</reference>
<dbReference type="Pfam" id="PF23256">
    <property type="entry name" value="CHX17_2nd"/>
    <property type="match status" value="1"/>
</dbReference>
<dbReference type="PANTHER" id="PTHR32468">
    <property type="entry name" value="CATION/H + ANTIPORTER"/>
    <property type="match status" value="1"/>
</dbReference>
<keyword evidence="7" id="KW-0406">Ion transport</keyword>
<feature type="transmembrane region" description="Helical" evidence="10">
    <location>
        <begin position="201"/>
        <end position="222"/>
    </location>
</feature>
<keyword evidence="4 10" id="KW-0812">Transmembrane</keyword>
<dbReference type="Pfam" id="PF23259">
    <property type="entry name" value="CHX17_C"/>
    <property type="match status" value="1"/>
</dbReference>
<evidence type="ECO:0000256" key="3">
    <source>
        <dbReference type="ARBA" id="ARBA00022538"/>
    </source>
</evidence>
<feature type="transmembrane region" description="Helical" evidence="10">
    <location>
        <begin position="135"/>
        <end position="155"/>
    </location>
</feature>